<evidence type="ECO:0000313" key="9">
    <source>
        <dbReference type="Proteomes" id="UP000632828"/>
    </source>
</evidence>
<proteinExistence type="inferred from homology"/>
<keyword evidence="8" id="KW-0282">Flagellum</keyword>
<keyword evidence="7" id="KW-1006">Bacterial flagellum protein export</keyword>
<dbReference type="Pfam" id="PF00771">
    <property type="entry name" value="FHIPEP"/>
    <property type="match status" value="1"/>
</dbReference>
<keyword evidence="8" id="KW-0966">Cell projection</keyword>
<dbReference type="PRINTS" id="PR00949">
    <property type="entry name" value="TYPE3IMAPROT"/>
</dbReference>
<dbReference type="InterPro" id="IPR001712">
    <property type="entry name" value="T3SS_FHIPEP"/>
</dbReference>
<dbReference type="GO" id="GO:0044780">
    <property type="term" value="P:bacterial-type flagellum assembly"/>
    <property type="evidence" value="ECO:0007669"/>
    <property type="project" value="InterPro"/>
</dbReference>
<dbReference type="Gene3D" id="3.40.50.12790">
    <property type="entry name" value="FHIPEP family, domain 4"/>
    <property type="match status" value="1"/>
</dbReference>
<gene>
    <name evidence="7 8" type="primary">flhA</name>
    <name evidence="8" type="ORF">ICT70_07150</name>
</gene>
<dbReference type="InterPro" id="IPR025505">
    <property type="entry name" value="FHIPEP_CS"/>
</dbReference>
<feature type="transmembrane region" description="Helical" evidence="7">
    <location>
        <begin position="206"/>
        <end position="227"/>
    </location>
</feature>
<reference evidence="8" key="1">
    <citation type="submission" date="2020-09" db="EMBL/GenBank/DDBJ databases">
        <title>Pelobacter alkaliphilus sp. nov., a novel anaerobic arsenate-reducing bacterium from terrestrial mud volcano.</title>
        <authorList>
            <person name="Khomyakova M.A."/>
            <person name="Merkel A.Y."/>
            <person name="Slobodkin A.I."/>
        </authorList>
    </citation>
    <scope>NUCLEOTIDE SEQUENCE</scope>
    <source>
        <strain evidence="8">M08fum</strain>
    </source>
</reference>
<keyword evidence="8" id="KW-0969">Cilium</keyword>
<feature type="transmembrane region" description="Helical" evidence="7">
    <location>
        <begin position="114"/>
        <end position="137"/>
    </location>
</feature>
<keyword evidence="7" id="KW-1005">Bacterial flagellum biogenesis</keyword>
<protein>
    <recommendedName>
        <fullName evidence="7">Flagellar biosynthesis protein FlhA</fullName>
    </recommendedName>
</protein>
<evidence type="ECO:0000313" key="8">
    <source>
        <dbReference type="EMBL" id="MBD1400444.1"/>
    </source>
</evidence>
<dbReference type="InterPro" id="IPR042193">
    <property type="entry name" value="FHIPEP_3"/>
</dbReference>
<keyword evidence="7" id="KW-0653">Protein transport</keyword>
<evidence type="ECO:0000256" key="4">
    <source>
        <dbReference type="ARBA" id="ARBA00022692"/>
    </source>
</evidence>
<feature type="transmembrane region" description="Helical" evidence="7">
    <location>
        <begin position="43"/>
        <end position="62"/>
    </location>
</feature>
<dbReference type="GO" id="GO:0009306">
    <property type="term" value="P:protein secretion"/>
    <property type="evidence" value="ECO:0007669"/>
    <property type="project" value="InterPro"/>
</dbReference>
<dbReference type="AlphaFoldDB" id="A0A8J6QLD2"/>
<accession>A0A8J6QLD2</accession>
<evidence type="ECO:0000256" key="2">
    <source>
        <dbReference type="ARBA" id="ARBA00008835"/>
    </source>
</evidence>
<dbReference type="GO" id="GO:0005886">
    <property type="term" value="C:plasma membrane"/>
    <property type="evidence" value="ECO:0007669"/>
    <property type="project" value="UniProtKB-SubCell"/>
</dbReference>
<dbReference type="PROSITE" id="PS00994">
    <property type="entry name" value="FHIPEP"/>
    <property type="match status" value="1"/>
</dbReference>
<dbReference type="Gene3D" id="3.40.30.60">
    <property type="entry name" value="FHIPEP family, domain 1"/>
    <property type="match status" value="1"/>
</dbReference>
<evidence type="ECO:0000256" key="1">
    <source>
        <dbReference type="ARBA" id="ARBA00004651"/>
    </source>
</evidence>
<evidence type="ECO:0000256" key="7">
    <source>
        <dbReference type="RuleBase" id="RU364093"/>
    </source>
</evidence>
<dbReference type="Proteomes" id="UP000632828">
    <property type="component" value="Unassembled WGS sequence"/>
</dbReference>
<keyword evidence="4 7" id="KW-0812">Transmembrane</keyword>
<feature type="transmembrane region" description="Helical" evidence="7">
    <location>
        <begin position="74"/>
        <end position="94"/>
    </location>
</feature>
<comment type="subcellular location">
    <subcellularLocation>
        <location evidence="1 7">Cell membrane</location>
        <topology evidence="1 7">Multi-pass membrane protein</topology>
    </subcellularLocation>
</comment>
<dbReference type="InterPro" id="IPR006301">
    <property type="entry name" value="FlhA"/>
</dbReference>
<feature type="transmembrane region" description="Helical" evidence="7">
    <location>
        <begin position="284"/>
        <end position="302"/>
    </location>
</feature>
<keyword evidence="3 7" id="KW-1003">Cell membrane</keyword>
<sequence length="694" mass="75556">MATLATIDDWRRLIIRTDVLIAFGLVLILMLMILPVPPMMLDVFLSLNITIALLILITALYTSRALDFAIFPSVLLVTTLFRLSLNVASTRLILLRGDEGPGAAGSVIQSFGQFVVGGNYVVGIVIFAILVIINFMVITKGAGRVAEVAARFTLDAMPGKQMAIDADLNAGLINDDEARARRKEIASESDFYGAMDGASKFVKGDAIAGIIITLINIGAGIVIGVMQKGMPVAEAAANYTILTVGDGLVGQIPALIIATGAGIMVTRTAGDEDFGTEMKRQFSVHPRSLWVVSAILLIFALIPGLPKIPFFLLSILTGVVAWKVSKTHTEKLHQQQIDDAPPPKQIEEENYEQMLSVDLLEMEVGYGLIPLVDTAQNGELLPRIKSIRRQFTLDMGFIVPPVHIKDNLQLKPNEYAIILKGVKIGGGELLPGHYLAMNPGTATEVMKGIETIEPAFKLPAIWISEDKKERAQISGYTVVDNTTVVATHLSELIKTHSYELLGRQETQNLIDNLAQQYPKLVEELVPGLLSLGVIMRVLQNLLREGVSVRDLRTILETLADWAPVVQDPDQLTEHVRATMARSISSSYSQNDEVLEVMTFDRNVETRIQDALHSTEQGSYLALEPGFAQALINSLSQVLQNAAGGNPVLLCTPTIRLHVKRLTERYLPGLAIISHNEIAPHLKVRSVGTVTVNAG</sequence>
<keyword evidence="5 7" id="KW-1133">Transmembrane helix</keyword>
<name>A0A8J6QLD2_9BACT</name>
<evidence type="ECO:0000256" key="3">
    <source>
        <dbReference type="ARBA" id="ARBA00022475"/>
    </source>
</evidence>
<evidence type="ECO:0000256" key="6">
    <source>
        <dbReference type="ARBA" id="ARBA00023136"/>
    </source>
</evidence>
<comment type="caution">
    <text evidence="8">The sequence shown here is derived from an EMBL/GenBank/DDBJ whole genome shotgun (WGS) entry which is preliminary data.</text>
</comment>
<keyword evidence="6 7" id="KW-0472">Membrane</keyword>
<comment type="similarity">
    <text evidence="2 7">Belongs to the FHIPEP (flagella/HR/invasion proteins export pore) family.</text>
</comment>
<keyword evidence="7" id="KW-0813">Transport</keyword>
<dbReference type="RefSeq" id="WP_191154946.1">
    <property type="nucleotide sequence ID" value="NZ_JACWUN010000006.1"/>
</dbReference>
<dbReference type="InterPro" id="IPR042194">
    <property type="entry name" value="FHIPEP_1"/>
</dbReference>
<dbReference type="PANTHER" id="PTHR30161:SF1">
    <property type="entry name" value="FLAGELLAR BIOSYNTHESIS PROTEIN FLHA-RELATED"/>
    <property type="match status" value="1"/>
</dbReference>
<dbReference type="InterPro" id="IPR042196">
    <property type="entry name" value="FHIPEP_4"/>
</dbReference>
<dbReference type="NCBIfam" id="TIGR01398">
    <property type="entry name" value="FlhA"/>
    <property type="match status" value="1"/>
</dbReference>
<dbReference type="PANTHER" id="PTHR30161">
    <property type="entry name" value="FLAGELLAR EXPORT PROTEIN, MEMBRANE FLHA SUBUNIT-RELATED"/>
    <property type="match status" value="1"/>
</dbReference>
<keyword evidence="9" id="KW-1185">Reference proteome</keyword>
<dbReference type="EMBL" id="JACWUN010000006">
    <property type="protein sequence ID" value="MBD1400444.1"/>
    <property type="molecule type" value="Genomic_DNA"/>
</dbReference>
<feature type="transmembrane region" description="Helical" evidence="7">
    <location>
        <begin position="19"/>
        <end position="37"/>
    </location>
</feature>
<dbReference type="PIRSF" id="PIRSF005419">
    <property type="entry name" value="FlhA"/>
    <property type="match status" value="1"/>
</dbReference>
<feature type="transmembrane region" description="Helical" evidence="7">
    <location>
        <begin position="239"/>
        <end position="263"/>
    </location>
</feature>
<evidence type="ECO:0000256" key="5">
    <source>
        <dbReference type="ARBA" id="ARBA00022989"/>
    </source>
</evidence>
<organism evidence="8 9">
    <name type="scientific">Pelovirga terrestris</name>
    <dbReference type="NCBI Taxonomy" id="2771352"/>
    <lineage>
        <taxon>Bacteria</taxon>
        <taxon>Pseudomonadati</taxon>
        <taxon>Thermodesulfobacteriota</taxon>
        <taxon>Desulfuromonadia</taxon>
        <taxon>Geobacterales</taxon>
        <taxon>Geobacteraceae</taxon>
        <taxon>Pelovirga</taxon>
    </lineage>
</organism>
<comment type="function">
    <text evidence="7">Required for formation of the rod structure of the flagellar apparatus. Together with FliI and FliH, may constitute the export apparatus of flagellin.</text>
</comment>
<dbReference type="Gene3D" id="1.10.8.540">
    <property type="entry name" value="FHIPEP family, domain 3"/>
    <property type="match status" value="1"/>
</dbReference>